<feature type="non-terminal residue" evidence="3">
    <location>
        <position position="142"/>
    </location>
</feature>
<dbReference type="AlphaFoldDB" id="A0A816G183"/>
<dbReference type="Proteomes" id="UP000663854">
    <property type="component" value="Unassembled WGS sequence"/>
</dbReference>
<evidence type="ECO:0000256" key="1">
    <source>
        <dbReference type="SAM" id="MobiDB-lite"/>
    </source>
</evidence>
<name>A0A816G183_9BILA</name>
<reference evidence="3" key="1">
    <citation type="submission" date="2021-02" db="EMBL/GenBank/DDBJ databases">
        <authorList>
            <person name="Nowell W R."/>
        </authorList>
    </citation>
    <scope>NUCLEOTIDE SEQUENCE</scope>
</reference>
<evidence type="ECO:0000313" key="4">
    <source>
        <dbReference type="Proteomes" id="UP000663870"/>
    </source>
</evidence>
<dbReference type="EMBL" id="CAJNOL010014689">
    <property type="protein sequence ID" value="CAF1668879.1"/>
    <property type="molecule type" value="Genomic_DNA"/>
</dbReference>
<comment type="caution">
    <text evidence="3">The sequence shown here is derived from an EMBL/GenBank/DDBJ whole genome shotgun (WGS) entry which is preliminary data.</text>
</comment>
<accession>A0A816G183</accession>
<evidence type="ECO:0000313" key="3">
    <source>
        <dbReference type="EMBL" id="CAF1668879.1"/>
    </source>
</evidence>
<proteinExistence type="predicted"/>
<feature type="compositionally biased region" description="Polar residues" evidence="1">
    <location>
        <begin position="115"/>
        <end position="130"/>
    </location>
</feature>
<evidence type="ECO:0000313" key="2">
    <source>
        <dbReference type="EMBL" id="CAF1539403.1"/>
    </source>
</evidence>
<keyword evidence="4" id="KW-1185">Reference proteome</keyword>
<gene>
    <name evidence="3" type="ORF">JXQ802_LOCUS57252</name>
    <name evidence="2" type="ORF">PYM288_LOCUS40664</name>
</gene>
<feature type="compositionally biased region" description="Polar residues" evidence="1">
    <location>
        <begin position="44"/>
        <end position="54"/>
    </location>
</feature>
<dbReference type="EMBL" id="CAJNOH010012811">
    <property type="protein sequence ID" value="CAF1539403.1"/>
    <property type="molecule type" value="Genomic_DNA"/>
</dbReference>
<dbReference type="Proteomes" id="UP000663870">
    <property type="component" value="Unassembled WGS sequence"/>
</dbReference>
<feature type="region of interest" description="Disordered" evidence="1">
    <location>
        <begin position="100"/>
        <end position="142"/>
    </location>
</feature>
<feature type="region of interest" description="Disordered" evidence="1">
    <location>
        <begin position="44"/>
        <end position="86"/>
    </location>
</feature>
<organism evidence="3 4">
    <name type="scientific">Rotaria sordida</name>
    <dbReference type="NCBI Taxonomy" id="392033"/>
    <lineage>
        <taxon>Eukaryota</taxon>
        <taxon>Metazoa</taxon>
        <taxon>Spiralia</taxon>
        <taxon>Gnathifera</taxon>
        <taxon>Rotifera</taxon>
        <taxon>Eurotatoria</taxon>
        <taxon>Bdelloidea</taxon>
        <taxon>Philodinida</taxon>
        <taxon>Philodinidae</taxon>
        <taxon>Rotaria</taxon>
    </lineage>
</organism>
<protein>
    <submittedName>
        <fullName evidence="3">Uncharacterized protein</fullName>
    </submittedName>
</protein>
<sequence length="142" mass="16933">MVKNYHHLPNCTNTNENTRYHTNSFANIVDNSTECYYDPQSNMHFNYPNNQQQNRKNRIPPPTTTNLRMLDSPAQSPCRRMREQDDDEFTTVVHYKKRKQFNKDFDDQFEDPQLKYNNPNAPIQQQTSIYNNNHNNDPPPLL</sequence>